<keyword evidence="8" id="KW-1185">Reference proteome</keyword>
<keyword evidence="5 6" id="KW-0472">Membrane</keyword>
<dbReference type="InterPro" id="IPR037185">
    <property type="entry name" value="EmrE-like"/>
</dbReference>
<dbReference type="Pfam" id="PF04142">
    <property type="entry name" value="Nuc_sug_transp"/>
    <property type="match status" value="1"/>
</dbReference>
<protein>
    <submittedName>
        <fullName evidence="7">Nucleotide-sugar transporter-domain-containing protein</fullName>
    </submittedName>
</protein>
<evidence type="ECO:0000256" key="4">
    <source>
        <dbReference type="ARBA" id="ARBA00022989"/>
    </source>
</evidence>
<organism evidence="7 8">
    <name type="scientific">Aspergillus keveii</name>
    <dbReference type="NCBI Taxonomy" id="714993"/>
    <lineage>
        <taxon>Eukaryota</taxon>
        <taxon>Fungi</taxon>
        <taxon>Dikarya</taxon>
        <taxon>Ascomycota</taxon>
        <taxon>Pezizomycotina</taxon>
        <taxon>Eurotiomycetes</taxon>
        <taxon>Eurotiomycetidae</taxon>
        <taxon>Eurotiales</taxon>
        <taxon>Aspergillaceae</taxon>
        <taxon>Aspergillus</taxon>
        <taxon>Aspergillus subgen. Nidulantes</taxon>
    </lineage>
</organism>
<comment type="caution">
    <text evidence="7">The sequence shown here is derived from an EMBL/GenBank/DDBJ whole genome shotgun (WGS) entry which is preliminary data.</text>
</comment>
<evidence type="ECO:0000256" key="6">
    <source>
        <dbReference type="SAM" id="Phobius"/>
    </source>
</evidence>
<comment type="subcellular location">
    <subcellularLocation>
        <location evidence="1">Endoplasmic reticulum membrane</location>
        <topology evidence="1">Multi-pass membrane protein</topology>
    </subcellularLocation>
</comment>
<dbReference type="EMBL" id="JBFTWV010000171">
    <property type="protein sequence ID" value="KAL2784668.1"/>
    <property type="molecule type" value="Genomic_DNA"/>
</dbReference>
<dbReference type="InterPro" id="IPR007271">
    <property type="entry name" value="Nuc_sug_transpt"/>
</dbReference>
<keyword evidence="2 6" id="KW-0812">Transmembrane</keyword>
<evidence type="ECO:0000313" key="8">
    <source>
        <dbReference type="Proteomes" id="UP001610563"/>
    </source>
</evidence>
<proteinExistence type="predicted"/>
<reference evidence="7 8" key="1">
    <citation type="submission" date="2024-07" db="EMBL/GenBank/DDBJ databases">
        <title>Section-level genome sequencing and comparative genomics of Aspergillus sections Usti and Cavernicolus.</title>
        <authorList>
            <consortium name="Lawrence Berkeley National Laboratory"/>
            <person name="Nybo J.L."/>
            <person name="Vesth T.C."/>
            <person name="Theobald S."/>
            <person name="Frisvad J.C."/>
            <person name="Larsen T.O."/>
            <person name="Kjaerboelling I."/>
            <person name="Rothschild-Mancinelli K."/>
            <person name="Lyhne E.K."/>
            <person name="Kogle M.E."/>
            <person name="Barry K."/>
            <person name="Clum A."/>
            <person name="Na H."/>
            <person name="Ledsgaard L."/>
            <person name="Lin J."/>
            <person name="Lipzen A."/>
            <person name="Kuo A."/>
            <person name="Riley R."/>
            <person name="Mondo S."/>
            <person name="Labutti K."/>
            <person name="Haridas S."/>
            <person name="Pangalinan J."/>
            <person name="Salamov A.A."/>
            <person name="Simmons B.A."/>
            <person name="Magnuson J.K."/>
            <person name="Chen J."/>
            <person name="Drula E."/>
            <person name="Henrissat B."/>
            <person name="Wiebenga A."/>
            <person name="Lubbers R.J."/>
            <person name="Gomes A.C."/>
            <person name="Makela M.R."/>
            <person name="Stajich J."/>
            <person name="Grigoriev I.V."/>
            <person name="Mortensen U.H."/>
            <person name="De Vries R.P."/>
            <person name="Baker S.E."/>
            <person name="Andersen M.R."/>
        </authorList>
    </citation>
    <scope>NUCLEOTIDE SEQUENCE [LARGE SCALE GENOMIC DNA]</scope>
    <source>
        <strain evidence="7 8">CBS 209.92</strain>
    </source>
</reference>
<keyword evidence="3" id="KW-0256">Endoplasmic reticulum</keyword>
<feature type="transmembrane region" description="Helical" evidence="6">
    <location>
        <begin position="132"/>
        <end position="157"/>
    </location>
</feature>
<evidence type="ECO:0000256" key="3">
    <source>
        <dbReference type="ARBA" id="ARBA00022824"/>
    </source>
</evidence>
<evidence type="ECO:0000313" key="7">
    <source>
        <dbReference type="EMBL" id="KAL2784668.1"/>
    </source>
</evidence>
<feature type="transmembrane region" description="Helical" evidence="6">
    <location>
        <begin position="25"/>
        <end position="43"/>
    </location>
</feature>
<evidence type="ECO:0000256" key="5">
    <source>
        <dbReference type="ARBA" id="ARBA00023136"/>
    </source>
</evidence>
<name>A0ABR4FN67_9EURO</name>
<dbReference type="SUPFAM" id="SSF103481">
    <property type="entry name" value="Multidrug resistance efflux transporter EmrE"/>
    <property type="match status" value="1"/>
</dbReference>
<keyword evidence="4 6" id="KW-1133">Transmembrane helix</keyword>
<accession>A0ABR4FN67</accession>
<dbReference type="PANTHER" id="PTHR10231">
    <property type="entry name" value="NUCLEOTIDE-SUGAR TRANSMEMBRANE TRANSPORTER"/>
    <property type="match status" value="1"/>
</dbReference>
<dbReference type="Proteomes" id="UP001610563">
    <property type="component" value="Unassembled WGS sequence"/>
</dbReference>
<feature type="transmembrane region" description="Helical" evidence="6">
    <location>
        <begin position="94"/>
        <end position="112"/>
    </location>
</feature>
<evidence type="ECO:0000256" key="1">
    <source>
        <dbReference type="ARBA" id="ARBA00004477"/>
    </source>
</evidence>
<evidence type="ECO:0000256" key="2">
    <source>
        <dbReference type="ARBA" id="ARBA00022692"/>
    </source>
</evidence>
<sequence>MLSQAKVIITPALGVILLNQKFTRAQWLCFILASAGVFLVQSAPTKNTTLAPSASTRPQNPMLGAGCMLVSGFCVALAGVLMEKMLQTTKMFMVRNAQLACYSFVSATLFYLCRSRSGRSPVDVFHGFSLLVWSFTLLQATGGLIVAWCVALTSTVVKNHAQVVGFMLASMEPLLSQRHINIQHLCGVVISVGALFEYARQRSKTTKTVHKHFANKDDTMV</sequence>
<gene>
    <name evidence="7" type="ORF">BJX66DRAFT_343804</name>
</gene>
<feature type="transmembrane region" description="Helical" evidence="6">
    <location>
        <begin position="63"/>
        <end position="82"/>
    </location>
</feature>